<dbReference type="GO" id="GO:0000976">
    <property type="term" value="F:transcription cis-regulatory region binding"/>
    <property type="evidence" value="ECO:0007669"/>
    <property type="project" value="TreeGrafter"/>
</dbReference>
<evidence type="ECO:0000256" key="3">
    <source>
        <dbReference type="ARBA" id="ARBA00023125"/>
    </source>
</evidence>
<dbReference type="GO" id="GO:0005634">
    <property type="term" value="C:nucleus"/>
    <property type="evidence" value="ECO:0007669"/>
    <property type="project" value="UniProtKB-SubCell"/>
</dbReference>
<feature type="region of interest" description="Disordered" evidence="7">
    <location>
        <begin position="620"/>
        <end position="663"/>
    </location>
</feature>
<dbReference type="GO" id="GO:0000981">
    <property type="term" value="F:DNA-binding transcription factor activity, RNA polymerase II-specific"/>
    <property type="evidence" value="ECO:0007669"/>
    <property type="project" value="InterPro"/>
</dbReference>
<evidence type="ECO:0000256" key="1">
    <source>
        <dbReference type="ARBA" id="ARBA00004123"/>
    </source>
</evidence>
<evidence type="ECO:0000313" key="10">
    <source>
        <dbReference type="Proteomes" id="UP000037122"/>
    </source>
</evidence>
<dbReference type="InterPro" id="IPR001138">
    <property type="entry name" value="Zn2Cys6_DnaBD"/>
</dbReference>
<organism evidence="9 10">
    <name type="scientific">Candidozyma auris</name>
    <name type="common">Yeast</name>
    <name type="synonym">Candida auris</name>
    <dbReference type="NCBI Taxonomy" id="498019"/>
    <lineage>
        <taxon>Eukaryota</taxon>
        <taxon>Fungi</taxon>
        <taxon>Dikarya</taxon>
        <taxon>Ascomycota</taxon>
        <taxon>Saccharomycotina</taxon>
        <taxon>Pichiomycetes</taxon>
        <taxon>Metschnikowiaceae</taxon>
        <taxon>Candidozyma</taxon>
    </lineage>
</organism>
<keyword evidence="3" id="KW-0238">DNA-binding</keyword>
<keyword evidence="4" id="KW-0804">Transcription</keyword>
<keyword evidence="2" id="KW-0805">Transcription regulation</keyword>
<sequence>MDVSMQQQDQFSSKWRVAKACARCHRLKSKCVYEDPTFKTCKRCFNLGLKCSVDEDPTAVNARKRKHTRTHHQVVLRITKLLDGIEKELEFLEEKLPQENSEYHSQLSLLSAKLHLAGTRLADSFGIAGEKNSLMTLPVVHPNTNLAHELIFTHKIMSEREARRRFIYFLDEMLPFYPLGALLKSLRDFDTLMKTDSTLLLTCIFITTVNDNEISDERPSKHANRRLHEVLGHFITTEISKHIFERATDFSYHLAITCLILSLWTIPSDRKGQFRSQIDLVNAHGVSLCADVSNVPTYQLQALADDDSVERNKLRTYLAVYGCCGSLSFSLPRFRIVAWCLRHDIAIKQLLTRHNDSIPTSEDIFLCCFTRLVRKGQEIFDFFISHGVTVSFLSTEAKTKPGIRPEDTTLASISSKLEGYKLELVQILSDSGLIDPHTLSPRPEAEVRKYCLIIVYHQLMMMTHDTLLSWQIFHMKPDADNTPIVPLIKHHVSRFREACEAILGCYLDMNEVSSKNYPTFLQYRCVHSLISLVRLMILIKTKGKGFELDGFDEIRTRLDYYIGNVQKVLTRNAENHDSIVSARVKLIIDRIVKWKKVVESLKSSMKLDYINITQTMKGQEMEKLKDPSSGSSNGRKRVKVETTELQAKQSENSPDSGTSFDPEDFLPQFPDLTMASNTEIFKDFDRDFLRFLNPTEFQLGFDESSLLLNGDVQNAYDF</sequence>
<evidence type="ECO:0000256" key="4">
    <source>
        <dbReference type="ARBA" id="ARBA00023163"/>
    </source>
</evidence>
<dbReference type="SMART" id="SM00066">
    <property type="entry name" value="GAL4"/>
    <property type="match status" value="1"/>
</dbReference>
<gene>
    <name evidence="9" type="ORF">QG37_07036</name>
</gene>
<keyword evidence="6" id="KW-0175">Coiled coil</keyword>
<dbReference type="CDD" id="cd00067">
    <property type="entry name" value="GAL4"/>
    <property type="match status" value="1"/>
</dbReference>
<dbReference type="VEuPathDB" id="FungiDB:QG37_07036"/>
<dbReference type="Pfam" id="PF00172">
    <property type="entry name" value="Zn_clus"/>
    <property type="match status" value="1"/>
</dbReference>
<evidence type="ECO:0000313" key="9">
    <source>
        <dbReference type="EMBL" id="KND96597.1"/>
    </source>
</evidence>
<protein>
    <recommendedName>
        <fullName evidence="8">Zn(2)-C6 fungal-type domain-containing protein</fullName>
    </recommendedName>
</protein>
<feature type="compositionally biased region" description="Polar residues" evidence="7">
    <location>
        <begin position="643"/>
        <end position="659"/>
    </location>
</feature>
<dbReference type="GO" id="GO:0008270">
    <property type="term" value="F:zinc ion binding"/>
    <property type="evidence" value="ECO:0007669"/>
    <property type="project" value="InterPro"/>
</dbReference>
<dbReference type="InterPro" id="IPR051089">
    <property type="entry name" value="prtT"/>
</dbReference>
<dbReference type="PROSITE" id="PS50048">
    <property type="entry name" value="ZN2_CY6_FUNGAL_2"/>
    <property type="match status" value="1"/>
</dbReference>
<proteinExistence type="predicted"/>
<feature type="domain" description="Zn(2)-C6 fungal-type" evidence="8">
    <location>
        <begin position="20"/>
        <end position="53"/>
    </location>
</feature>
<evidence type="ECO:0000256" key="5">
    <source>
        <dbReference type="ARBA" id="ARBA00023242"/>
    </source>
</evidence>
<dbReference type="EMBL" id="LGST01000052">
    <property type="protein sequence ID" value="KND96597.1"/>
    <property type="molecule type" value="Genomic_DNA"/>
</dbReference>
<dbReference type="InterPro" id="IPR036864">
    <property type="entry name" value="Zn2-C6_fun-type_DNA-bd_sf"/>
</dbReference>
<dbReference type="AlphaFoldDB" id="A0A0L0NR06"/>
<reference evidence="10" key="1">
    <citation type="journal article" date="2015" name="BMC Genomics">
        <title>Draft genome of a commonly misdiagnosed multidrug resistant pathogen Candida auris.</title>
        <authorList>
            <person name="Chatterjee S."/>
            <person name="Alampalli S.V."/>
            <person name="Nageshan R.K."/>
            <person name="Chettiar S.T."/>
            <person name="Joshi S."/>
            <person name="Tatu U.S."/>
        </authorList>
    </citation>
    <scope>NUCLEOTIDE SEQUENCE [LARGE SCALE GENOMIC DNA]</scope>
    <source>
        <strain evidence="10">6684</strain>
    </source>
</reference>
<dbReference type="PANTHER" id="PTHR31845:SF10">
    <property type="entry name" value="ZN(II)2CYS6 TRANSCRIPTION FACTOR (EUROFUNG)"/>
    <property type="match status" value="1"/>
</dbReference>
<evidence type="ECO:0000256" key="6">
    <source>
        <dbReference type="SAM" id="Coils"/>
    </source>
</evidence>
<dbReference type="PANTHER" id="PTHR31845">
    <property type="entry name" value="FINGER DOMAIN PROTEIN, PUTATIVE-RELATED"/>
    <property type="match status" value="1"/>
</dbReference>
<feature type="coiled-coil region" evidence="6">
    <location>
        <begin position="75"/>
        <end position="102"/>
    </location>
</feature>
<dbReference type="Gene3D" id="4.10.240.10">
    <property type="entry name" value="Zn(2)-C6 fungal-type DNA-binding domain"/>
    <property type="match status" value="1"/>
</dbReference>
<name>A0A0L0NR06_CANAR</name>
<dbReference type="Proteomes" id="UP000037122">
    <property type="component" value="Unassembled WGS sequence"/>
</dbReference>
<dbReference type="PROSITE" id="PS00463">
    <property type="entry name" value="ZN2_CY6_FUNGAL_1"/>
    <property type="match status" value="1"/>
</dbReference>
<evidence type="ECO:0000256" key="2">
    <source>
        <dbReference type="ARBA" id="ARBA00023015"/>
    </source>
</evidence>
<evidence type="ECO:0000259" key="8">
    <source>
        <dbReference type="PROSITE" id="PS50048"/>
    </source>
</evidence>
<evidence type="ECO:0000256" key="7">
    <source>
        <dbReference type="SAM" id="MobiDB-lite"/>
    </source>
</evidence>
<accession>A0A0L0NR06</accession>
<dbReference type="SUPFAM" id="SSF57701">
    <property type="entry name" value="Zn2/Cys6 DNA-binding domain"/>
    <property type="match status" value="1"/>
</dbReference>
<comment type="subcellular location">
    <subcellularLocation>
        <location evidence="1">Nucleus</location>
    </subcellularLocation>
</comment>
<keyword evidence="5" id="KW-0539">Nucleus</keyword>
<comment type="caution">
    <text evidence="9">The sequence shown here is derived from an EMBL/GenBank/DDBJ whole genome shotgun (WGS) entry which is preliminary data.</text>
</comment>